<feature type="chain" id="PRO_5003635142" description="Outer membrane protein beta-barrel domain-containing protein" evidence="1">
    <location>
        <begin position="28"/>
        <end position="169"/>
    </location>
</feature>
<dbReference type="Proteomes" id="UP000005938">
    <property type="component" value="Unassembled WGS sequence"/>
</dbReference>
<reference evidence="2 3" key="1">
    <citation type="journal article" date="2012" name="J. Bacteriol.">
        <title>Genome Sequence of the Halotolerant Bacterium Imtechella halotolerans K1T.</title>
        <authorList>
            <person name="Kumar S."/>
            <person name="Vikram S."/>
            <person name="Subramanian S."/>
            <person name="Raghava G.P."/>
            <person name="Pinnaka A.K."/>
        </authorList>
    </citation>
    <scope>NUCLEOTIDE SEQUENCE [LARGE SCALE GENOMIC DNA]</scope>
    <source>
        <strain evidence="2 3">K1</strain>
    </source>
</reference>
<dbReference type="OrthoDB" id="791021at2"/>
<sequence>MKKMKNSIKLMLAAVICALGFISTLQAQEYQKGFRLGFGLNTGYLTGDEYSVGLGADARLQYDVSKKTSLAFTTGYTHFFKDNLPDDGFIPLKMGFKSFLGNKFYVLGEAGAALGVINDTGNTFLWTPGIGYATRHIDLSVRYENYNEYLTNQVALRLAYGFSLKKKNR</sequence>
<dbReference type="PATRIC" id="fig|946077.3.peg.950"/>
<name>I0WGG5_9FLAO</name>
<evidence type="ECO:0008006" key="4">
    <source>
        <dbReference type="Google" id="ProtNLM"/>
    </source>
</evidence>
<proteinExistence type="predicted"/>
<gene>
    <name evidence="2" type="ORF">W5A_04683</name>
</gene>
<dbReference type="eggNOG" id="ENOG5032U3H">
    <property type="taxonomic scope" value="Bacteria"/>
</dbReference>
<dbReference type="AlphaFoldDB" id="I0WGG5"/>
<protein>
    <recommendedName>
        <fullName evidence="4">Outer membrane protein beta-barrel domain-containing protein</fullName>
    </recommendedName>
</protein>
<dbReference type="STRING" id="946077.W5A_04683"/>
<feature type="signal peptide" evidence="1">
    <location>
        <begin position="1"/>
        <end position="27"/>
    </location>
</feature>
<comment type="caution">
    <text evidence="2">The sequence shown here is derived from an EMBL/GenBank/DDBJ whole genome shotgun (WGS) entry which is preliminary data.</text>
</comment>
<evidence type="ECO:0000313" key="3">
    <source>
        <dbReference type="Proteomes" id="UP000005938"/>
    </source>
</evidence>
<dbReference type="EMBL" id="AJJU01000004">
    <property type="protein sequence ID" value="EID75481.1"/>
    <property type="molecule type" value="Genomic_DNA"/>
</dbReference>
<keyword evidence="3" id="KW-1185">Reference proteome</keyword>
<accession>I0WGG5</accession>
<dbReference type="RefSeq" id="WP_008237940.1">
    <property type="nucleotide sequence ID" value="NZ_AJJU01000004.1"/>
</dbReference>
<evidence type="ECO:0000313" key="2">
    <source>
        <dbReference type="EMBL" id="EID75481.1"/>
    </source>
</evidence>
<keyword evidence="1" id="KW-0732">Signal</keyword>
<organism evidence="2 3">
    <name type="scientific">Imtechella halotolerans K1</name>
    <dbReference type="NCBI Taxonomy" id="946077"/>
    <lineage>
        <taxon>Bacteria</taxon>
        <taxon>Pseudomonadati</taxon>
        <taxon>Bacteroidota</taxon>
        <taxon>Flavobacteriia</taxon>
        <taxon>Flavobacteriales</taxon>
        <taxon>Flavobacteriaceae</taxon>
        <taxon>Imtechella</taxon>
    </lineage>
</organism>
<evidence type="ECO:0000256" key="1">
    <source>
        <dbReference type="SAM" id="SignalP"/>
    </source>
</evidence>